<sequence>MASELLSRKKLAVLVDSQLDMNKLVAKKAKDIFTCIAKSAASRTRVVIVPLYSALLSSHLESCDQFWTPHYKKDAEVLKHVQRRAVELMNGQEHKSCKEQLRETGVFSLEKSLKGDSIALYNSLIG</sequence>
<dbReference type="OrthoDB" id="276744at2759"/>
<protein>
    <submittedName>
        <fullName evidence="1">Uncharacterized protein</fullName>
    </submittedName>
</protein>
<gene>
    <name evidence="1" type="ORF">HGM15179_000146</name>
</gene>
<evidence type="ECO:0000313" key="1">
    <source>
        <dbReference type="EMBL" id="TRZ27101.1"/>
    </source>
</evidence>
<dbReference type="PANTHER" id="PTHR33332">
    <property type="entry name" value="REVERSE TRANSCRIPTASE DOMAIN-CONTAINING PROTEIN"/>
    <property type="match status" value="1"/>
</dbReference>
<dbReference type="AlphaFoldDB" id="A0A8K1H070"/>
<reference evidence="1" key="1">
    <citation type="submission" date="2019-04" db="EMBL/GenBank/DDBJ databases">
        <title>Genome assembly of Zosterops borbonicus 15179.</title>
        <authorList>
            <person name="Leroy T."/>
            <person name="Anselmetti Y."/>
            <person name="Tilak M.-K."/>
            <person name="Nabholz B."/>
        </authorList>
    </citation>
    <scope>NUCLEOTIDE SEQUENCE</scope>
    <source>
        <strain evidence="1">HGM_15179</strain>
        <tissue evidence="1">Muscle</tissue>
    </source>
</reference>
<evidence type="ECO:0000313" key="2">
    <source>
        <dbReference type="Proteomes" id="UP000796761"/>
    </source>
</evidence>
<feature type="non-terminal residue" evidence="1">
    <location>
        <position position="126"/>
    </location>
</feature>
<name>A0A8K1H070_9PASS</name>
<organism evidence="1 2">
    <name type="scientific">Zosterops borbonicus</name>
    <dbReference type="NCBI Taxonomy" id="364589"/>
    <lineage>
        <taxon>Eukaryota</taxon>
        <taxon>Metazoa</taxon>
        <taxon>Chordata</taxon>
        <taxon>Craniata</taxon>
        <taxon>Vertebrata</taxon>
        <taxon>Euteleostomi</taxon>
        <taxon>Archelosauria</taxon>
        <taxon>Archosauria</taxon>
        <taxon>Dinosauria</taxon>
        <taxon>Saurischia</taxon>
        <taxon>Theropoda</taxon>
        <taxon>Coelurosauria</taxon>
        <taxon>Aves</taxon>
        <taxon>Neognathae</taxon>
        <taxon>Neoaves</taxon>
        <taxon>Telluraves</taxon>
        <taxon>Australaves</taxon>
        <taxon>Passeriformes</taxon>
        <taxon>Sylvioidea</taxon>
        <taxon>Zosteropidae</taxon>
        <taxon>Zosterops</taxon>
    </lineage>
</organism>
<comment type="caution">
    <text evidence="1">The sequence shown here is derived from an EMBL/GenBank/DDBJ whole genome shotgun (WGS) entry which is preliminary data.</text>
</comment>
<accession>A0A8K1H070</accession>
<keyword evidence="2" id="KW-1185">Reference proteome</keyword>
<dbReference type="Proteomes" id="UP000796761">
    <property type="component" value="Unassembled WGS sequence"/>
</dbReference>
<proteinExistence type="predicted"/>
<dbReference type="EMBL" id="SWJQ01000001">
    <property type="protein sequence ID" value="TRZ27101.1"/>
    <property type="molecule type" value="Genomic_DNA"/>
</dbReference>